<evidence type="ECO:0008006" key="5">
    <source>
        <dbReference type="Google" id="ProtNLM"/>
    </source>
</evidence>
<comment type="caution">
    <text evidence="3">The sequence shown here is derived from an EMBL/GenBank/DDBJ whole genome shotgun (WGS) entry which is preliminary data.</text>
</comment>
<dbReference type="EMBL" id="JAGDFM010000031">
    <property type="protein sequence ID" value="KAG7390524.1"/>
    <property type="molecule type" value="Genomic_DNA"/>
</dbReference>
<dbReference type="AlphaFoldDB" id="A0A8T1WDZ2"/>
<evidence type="ECO:0000313" key="4">
    <source>
        <dbReference type="Proteomes" id="UP000694044"/>
    </source>
</evidence>
<keyword evidence="2" id="KW-0472">Membrane</keyword>
<feature type="region of interest" description="Disordered" evidence="1">
    <location>
        <begin position="770"/>
        <end position="798"/>
    </location>
</feature>
<evidence type="ECO:0000256" key="1">
    <source>
        <dbReference type="SAM" id="MobiDB-lite"/>
    </source>
</evidence>
<proteinExistence type="predicted"/>
<feature type="compositionally biased region" description="Low complexity" evidence="1">
    <location>
        <begin position="770"/>
        <end position="795"/>
    </location>
</feature>
<keyword evidence="2" id="KW-1133">Transmembrane helix</keyword>
<feature type="region of interest" description="Disordered" evidence="1">
    <location>
        <begin position="1"/>
        <end position="123"/>
    </location>
</feature>
<organism evidence="3 4">
    <name type="scientific">Phytophthora pseudosyringae</name>
    <dbReference type="NCBI Taxonomy" id="221518"/>
    <lineage>
        <taxon>Eukaryota</taxon>
        <taxon>Sar</taxon>
        <taxon>Stramenopiles</taxon>
        <taxon>Oomycota</taxon>
        <taxon>Peronosporomycetes</taxon>
        <taxon>Peronosporales</taxon>
        <taxon>Peronosporaceae</taxon>
        <taxon>Phytophthora</taxon>
    </lineage>
</organism>
<gene>
    <name evidence="3" type="ORF">PHYPSEUDO_007750</name>
</gene>
<sequence>MHVAAGEIEQLPQKRGSNAAMCSRNESPHALPYADTAHLIDPVPRRGGGGSWAATAGPQLNCQPAPPARIPEAHAMPSGASAGLSSLPSSFSSSEHKSDSSSANSQALLPQPSSADPPRTTDQVIELSVSSEELTSWRRRHQHPQTEPMPWPGCTRSVLRRYSALVPPAALLIALVVVLAQDLANAHSDADSSDLPDGATAVLQWSICTLDKAVAGVYNLSAQCATVALPLCYEGFCDTEDENATLSVSLKRIPALGANATSVSAQTVWYIPDRPDLQTREEADLQMTLLYQELRGDMDIYTLDVRGSGNSTALMCNASDGSPLQTAIFARNGGVLDSSDVRACANRLHDLGYTNLSAFSLTSAARDIEEIITEFQPNSQAIVYALGYGTLVAQQLMQRGISQTIGFVFDGALGSPENATNLASISTGSEAISYQVTKSDEEFGDVAADFLAWCQDDVDCSKMFSDVSSTTTLNSTLVEVYTRLDADVSSMCSRILMGVDTSGSSNSATTSTTPPSYVLRQLLGVMMKDSTLRPFVPVIAYRFHRCGSEDLALLSQFVNSTFETDDDVDTPGLLYAIQAFSELWEAPSPDQAVLTERFADATISSGRLYTQLHAYCLFTSEISKACTNTSASAILGGATLSYTLKPTNTSAIAVPSGVSVLLLSGGLDALSPPKHAAALFAAFQTDSKALLVAPNGTHGVVQATLLSNGTACARRVLASYVRTSGNLTAYDASCMAALPTPSLGISNTSSLLVLGVEDAYEGVLVVTNSSGSSSGSAGALTNSGSSSNPASSSGSTLDELNRRISALERSRRRYELALIAVASVLGAVLVVGALVVLYRRRRKQQLTGEEAMLWRMRGGEDNELELVRSIYLLSSSPSSGNGSGGSRTEDGQPGQVV</sequence>
<protein>
    <recommendedName>
        <fullName evidence="5">Peptidase S33 tripeptidyl aminopeptidase-like C-terminal domain-containing protein</fullName>
    </recommendedName>
</protein>
<feature type="region of interest" description="Disordered" evidence="1">
    <location>
        <begin position="130"/>
        <end position="149"/>
    </location>
</feature>
<dbReference type="Proteomes" id="UP000694044">
    <property type="component" value="Unassembled WGS sequence"/>
</dbReference>
<feature type="compositionally biased region" description="Low complexity" evidence="1">
    <location>
        <begin position="78"/>
        <end position="93"/>
    </location>
</feature>
<keyword evidence="4" id="KW-1185">Reference proteome</keyword>
<evidence type="ECO:0000313" key="3">
    <source>
        <dbReference type="EMBL" id="KAG7390524.1"/>
    </source>
</evidence>
<keyword evidence="2" id="KW-0812">Transmembrane</keyword>
<dbReference type="OrthoDB" id="115278at2759"/>
<evidence type="ECO:0000256" key="2">
    <source>
        <dbReference type="SAM" id="Phobius"/>
    </source>
</evidence>
<feature type="region of interest" description="Disordered" evidence="1">
    <location>
        <begin position="875"/>
        <end position="897"/>
    </location>
</feature>
<feature type="compositionally biased region" description="Polar residues" evidence="1">
    <location>
        <begin position="106"/>
        <end position="123"/>
    </location>
</feature>
<accession>A0A8T1WDZ2</accession>
<name>A0A8T1WDZ2_9STRA</name>
<feature type="transmembrane region" description="Helical" evidence="2">
    <location>
        <begin position="816"/>
        <end position="838"/>
    </location>
</feature>
<reference evidence="3" key="1">
    <citation type="submission" date="2021-02" db="EMBL/GenBank/DDBJ databases">
        <authorList>
            <person name="Palmer J.M."/>
        </authorList>
    </citation>
    <scope>NUCLEOTIDE SEQUENCE</scope>
    <source>
        <strain evidence="3">SCRP734</strain>
    </source>
</reference>